<protein>
    <recommendedName>
        <fullName evidence="2">Glycosyltransferase family 9 protein</fullName>
    </recommendedName>
</protein>
<organism evidence="1">
    <name type="scientific">marine metagenome</name>
    <dbReference type="NCBI Taxonomy" id="408172"/>
    <lineage>
        <taxon>unclassified sequences</taxon>
        <taxon>metagenomes</taxon>
        <taxon>ecological metagenomes</taxon>
    </lineage>
</organism>
<feature type="non-terminal residue" evidence="1">
    <location>
        <position position="128"/>
    </location>
</feature>
<reference evidence="1" key="1">
    <citation type="submission" date="2018-05" db="EMBL/GenBank/DDBJ databases">
        <authorList>
            <person name="Lanie J.A."/>
            <person name="Ng W.-L."/>
            <person name="Kazmierczak K.M."/>
            <person name="Andrzejewski T.M."/>
            <person name="Davidsen T.M."/>
            <person name="Wayne K.J."/>
            <person name="Tettelin H."/>
            <person name="Glass J.I."/>
            <person name="Rusch D."/>
            <person name="Podicherti R."/>
            <person name="Tsui H.-C.T."/>
            <person name="Winkler M.E."/>
        </authorList>
    </citation>
    <scope>NUCLEOTIDE SEQUENCE</scope>
</reference>
<name>A0A382N014_9ZZZZ</name>
<dbReference type="Gene3D" id="3.40.50.2000">
    <property type="entry name" value="Glycogen Phosphorylase B"/>
    <property type="match status" value="1"/>
</dbReference>
<dbReference type="AlphaFoldDB" id="A0A382N014"/>
<gene>
    <name evidence="1" type="ORF">METZ01_LOCUS306291</name>
</gene>
<accession>A0A382N014</accession>
<dbReference type="EMBL" id="UINC01096502">
    <property type="protein sequence ID" value="SVC53437.1"/>
    <property type="molecule type" value="Genomic_DNA"/>
</dbReference>
<evidence type="ECO:0000313" key="1">
    <source>
        <dbReference type="EMBL" id="SVC53437.1"/>
    </source>
</evidence>
<proteinExistence type="predicted"/>
<evidence type="ECO:0008006" key="2">
    <source>
        <dbReference type="Google" id="ProtNLM"/>
    </source>
</evidence>
<dbReference type="SUPFAM" id="SSF53756">
    <property type="entry name" value="UDP-Glycosyltransferase/glycogen phosphorylase"/>
    <property type="match status" value="1"/>
</dbReference>
<sequence length="128" mass="14370">MFYPSTFIFERQEWLTMTVRTNSAPKSPKRILIARGGAIGDFILTLPVFQALKASFPQATLACLSPAGRGEIAQMAGLADEIRNVDDRCWASFFVRNGELDGVVCNWLSSFDCIISYFHDPNETWKTN</sequence>